<name>F9XJG0_ZYMTI</name>
<sequence length="149" mass="16393">MPSSPYADLLLRCCQGELFALAPEGEENLLGMARNTEVAVPLEGREYGKRVRFVKILGFCAIDCKTSAQREKRRRVERTMHVRTGTVRSREALGQSDPGAERQAMAIPCWTASVQQVIAPFAATVLVWEADAIKAKLSNDKASGLTLRS</sequence>
<dbReference type="Proteomes" id="UP000008062">
    <property type="component" value="Chromosome 9"/>
</dbReference>
<dbReference type="GeneID" id="13399035"/>
<evidence type="ECO:0000313" key="2">
    <source>
        <dbReference type="Proteomes" id="UP000008062"/>
    </source>
</evidence>
<dbReference type="EMBL" id="CM001204">
    <property type="protein sequence ID" value="EGP84315.1"/>
    <property type="molecule type" value="Genomic_DNA"/>
</dbReference>
<organism evidence="1 2">
    <name type="scientific">Zymoseptoria tritici (strain CBS 115943 / IPO323)</name>
    <name type="common">Speckled leaf blotch fungus</name>
    <name type="synonym">Septoria tritici</name>
    <dbReference type="NCBI Taxonomy" id="336722"/>
    <lineage>
        <taxon>Eukaryota</taxon>
        <taxon>Fungi</taxon>
        <taxon>Dikarya</taxon>
        <taxon>Ascomycota</taxon>
        <taxon>Pezizomycotina</taxon>
        <taxon>Dothideomycetes</taxon>
        <taxon>Dothideomycetidae</taxon>
        <taxon>Mycosphaerellales</taxon>
        <taxon>Mycosphaerellaceae</taxon>
        <taxon>Zymoseptoria</taxon>
    </lineage>
</organism>
<dbReference type="HOGENOM" id="CLU_1751145_0_0_1"/>
<keyword evidence="2" id="KW-1185">Reference proteome</keyword>
<reference evidence="1 2" key="1">
    <citation type="journal article" date="2011" name="PLoS Genet.">
        <title>Finished genome of the fungal wheat pathogen Mycosphaerella graminicola reveals dispensome structure, chromosome plasticity, and stealth pathogenesis.</title>
        <authorList>
            <person name="Goodwin S.B."/>
            <person name="Ben M'barek S."/>
            <person name="Dhillon B."/>
            <person name="Wittenberg A.H.J."/>
            <person name="Crane C.F."/>
            <person name="Hane J.K."/>
            <person name="Foster A.J."/>
            <person name="Van der Lee T.A.J."/>
            <person name="Grimwood J."/>
            <person name="Aerts A."/>
            <person name="Antoniw J."/>
            <person name="Bailey A."/>
            <person name="Bluhm B."/>
            <person name="Bowler J."/>
            <person name="Bristow J."/>
            <person name="van der Burgt A."/>
            <person name="Canto-Canche B."/>
            <person name="Churchill A.C.L."/>
            <person name="Conde-Ferraez L."/>
            <person name="Cools H.J."/>
            <person name="Coutinho P.M."/>
            <person name="Csukai M."/>
            <person name="Dehal P."/>
            <person name="De Wit P."/>
            <person name="Donzelli B."/>
            <person name="van de Geest H.C."/>
            <person name="van Ham R.C.H.J."/>
            <person name="Hammond-Kosack K.E."/>
            <person name="Henrissat B."/>
            <person name="Kilian A."/>
            <person name="Kobayashi A.K."/>
            <person name="Koopmann E."/>
            <person name="Kourmpetis Y."/>
            <person name="Kuzniar A."/>
            <person name="Lindquist E."/>
            <person name="Lombard V."/>
            <person name="Maliepaard C."/>
            <person name="Martins N."/>
            <person name="Mehrabi R."/>
            <person name="Nap J.P.H."/>
            <person name="Ponomarenko A."/>
            <person name="Rudd J.J."/>
            <person name="Salamov A."/>
            <person name="Schmutz J."/>
            <person name="Schouten H.J."/>
            <person name="Shapiro H."/>
            <person name="Stergiopoulos I."/>
            <person name="Torriani S.F.F."/>
            <person name="Tu H."/>
            <person name="de Vries R.P."/>
            <person name="Waalwijk C."/>
            <person name="Ware S.B."/>
            <person name="Wiebenga A."/>
            <person name="Zwiers L.-H."/>
            <person name="Oliver R.P."/>
            <person name="Grigoriev I.V."/>
            <person name="Kema G.H.J."/>
        </authorList>
    </citation>
    <scope>NUCLEOTIDE SEQUENCE [LARGE SCALE GENOMIC DNA]</scope>
    <source>
        <strain evidence="2">CBS 115943 / IPO323</strain>
    </source>
</reference>
<dbReference type="InParanoid" id="F9XJG0"/>
<dbReference type="AlphaFoldDB" id="F9XJG0"/>
<dbReference type="RefSeq" id="XP_003849339.1">
    <property type="nucleotide sequence ID" value="XM_003849291.1"/>
</dbReference>
<dbReference type="KEGG" id="ztr:MYCGRDRAFT_95625"/>
<proteinExistence type="predicted"/>
<gene>
    <name evidence="1" type="ORF">MYCGRDRAFT_95625</name>
</gene>
<accession>F9XJG0</accession>
<protein>
    <submittedName>
        <fullName evidence="1">Uncharacterized protein</fullName>
    </submittedName>
</protein>
<evidence type="ECO:0000313" key="1">
    <source>
        <dbReference type="EMBL" id="EGP84315.1"/>
    </source>
</evidence>